<sequence length="62" mass="6347">MAAESGRLPAGQGQGKRGKGSQMKSPEKKKRKSNAQGAAFSHLSEFAPSHPHGGPPGGLQPV</sequence>
<accession>A0A9Q1HX56</accession>
<evidence type="ECO:0000256" key="1">
    <source>
        <dbReference type="SAM" id="MobiDB-lite"/>
    </source>
</evidence>
<proteinExistence type="predicted"/>
<evidence type="ECO:0000313" key="3">
    <source>
        <dbReference type="Proteomes" id="UP001152803"/>
    </source>
</evidence>
<dbReference type="EMBL" id="JAFJMO010000009">
    <property type="protein sequence ID" value="KAJ8267807.1"/>
    <property type="molecule type" value="Genomic_DNA"/>
</dbReference>
<name>A0A9Q1HX56_CONCO</name>
<protein>
    <submittedName>
        <fullName evidence="2">Uncharacterized protein</fullName>
    </submittedName>
</protein>
<reference evidence="2" key="1">
    <citation type="journal article" date="2023" name="Science">
        <title>Genome structures resolve the early diversification of teleost fishes.</title>
        <authorList>
            <person name="Parey E."/>
            <person name="Louis A."/>
            <person name="Montfort J."/>
            <person name="Bouchez O."/>
            <person name="Roques C."/>
            <person name="Iampietro C."/>
            <person name="Lluch J."/>
            <person name="Castinel A."/>
            <person name="Donnadieu C."/>
            <person name="Desvignes T."/>
            <person name="Floi Bucao C."/>
            <person name="Jouanno E."/>
            <person name="Wen M."/>
            <person name="Mejri S."/>
            <person name="Dirks R."/>
            <person name="Jansen H."/>
            <person name="Henkel C."/>
            <person name="Chen W.J."/>
            <person name="Zahm M."/>
            <person name="Cabau C."/>
            <person name="Klopp C."/>
            <person name="Thompson A.W."/>
            <person name="Robinson-Rechavi M."/>
            <person name="Braasch I."/>
            <person name="Lecointre G."/>
            <person name="Bobe J."/>
            <person name="Postlethwait J.H."/>
            <person name="Berthelot C."/>
            <person name="Roest Crollius H."/>
            <person name="Guiguen Y."/>
        </authorList>
    </citation>
    <scope>NUCLEOTIDE SEQUENCE</scope>
    <source>
        <tissue evidence="2">Blood</tissue>
    </source>
</reference>
<comment type="caution">
    <text evidence="2">The sequence shown here is derived from an EMBL/GenBank/DDBJ whole genome shotgun (WGS) entry which is preliminary data.</text>
</comment>
<evidence type="ECO:0000313" key="2">
    <source>
        <dbReference type="EMBL" id="KAJ8267807.1"/>
    </source>
</evidence>
<organism evidence="2 3">
    <name type="scientific">Conger conger</name>
    <name type="common">Conger eel</name>
    <name type="synonym">Muraena conger</name>
    <dbReference type="NCBI Taxonomy" id="82655"/>
    <lineage>
        <taxon>Eukaryota</taxon>
        <taxon>Metazoa</taxon>
        <taxon>Chordata</taxon>
        <taxon>Craniata</taxon>
        <taxon>Vertebrata</taxon>
        <taxon>Euteleostomi</taxon>
        <taxon>Actinopterygii</taxon>
        <taxon>Neopterygii</taxon>
        <taxon>Teleostei</taxon>
        <taxon>Anguilliformes</taxon>
        <taxon>Congridae</taxon>
        <taxon>Conger</taxon>
    </lineage>
</organism>
<dbReference type="Proteomes" id="UP001152803">
    <property type="component" value="Unassembled WGS sequence"/>
</dbReference>
<gene>
    <name evidence="2" type="ORF">COCON_G00129790</name>
</gene>
<dbReference type="AlphaFoldDB" id="A0A9Q1HX56"/>
<feature type="region of interest" description="Disordered" evidence="1">
    <location>
        <begin position="1"/>
        <end position="62"/>
    </location>
</feature>
<keyword evidence="3" id="KW-1185">Reference proteome</keyword>